<dbReference type="Proteomes" id="UP000195062">
    <property type="component" value="Unassembled WGS sequence"/>
</dbReference>
<proteinExistence type="predicted"/>
<evidence type="ECO:0000313" key="5">
    <source>
        <dbReference type="EMBL" id="OUE04687.1"/>
    </source>
</evidence>
<dbReference type="GO" id="GO:0006355">
    <property type="term" value="P:regulation of DNA-templated transcription"/>
    <property type="evidence" value="ECO:0007669"/>
    <property type="project" value="InterPro"/>
</dbReference>
<dbReference type="SMART" id="SM00421">
    <property type="entry name" value="HTH_LUXR"/>
    <property type="match status" value="1"/>
</dbReference>
<dbReference type="CDD" id="cd06170">
    <property type="entry name" value="LuxR_C_like"/>
    <property type="match status" value="1"/>
</dbReference>
<dbReference type="InterPro" id="IPR011006">
    <property type="entry name" value="CheY-like_superfamily"/>
</dbReference>
<dbReference type="CDD" id="cd17535">
    <property type="entry name" value="REC_NarL-like"/>
    <property type="match status" value="1"/>
</dbReference>
<evidence type="ECO:0000313" key="6">
    <source>
        <dbReference type="Proteomes" id="UP000195062"/>
    </source>
</evidence>
<dbReference type="PROSITE" id="PS50043">
    <property type="entry name" value="HTH_LUXR_2"/>
    <property type="match status" value="1"/>
</dbReference>
<dbReference type="InterPro" id="IPR016032">
    <property type="entry name" value="Sig_transdc_resp-reg_C-effctor"/>
</dbReference>
<keyword evidence="6" id="KW-1185">Reference proteome</keyword>
<comment type="caution">
    <text evidence="5">The sequence shown here is derived from an EMBL/GenBank/DDBJ whole genome shotgun (WGS) entry which is preliminary data.</text>
</comment>
<evidence type="ECO:0000256" key="1">
    <source>
        <dbReference type="ARBA" id="ARBA00022553"/>
    </source>
</evidence>
<dbReference type="PANTHER" id="PTHR43214:SF24">
    <property type="entry name" value="TRANSCRIPTIONAL REGULATORY PROTEIN NARL-RELATED"/>
    <property type="match status" value="1"/>
</dbReference>
<reference evidence="5 6" key="1">
    <citation type="submission" date="2016-08" db="EMBL/GenBank/DDBJ databases">
        <title>Genome sequence of Clavibacter michiganensis subsp. michiganensis strain CASJ007.</title>
        <authorList>
            <person name="Thapa S.P."/>
            <person name="Coaker G."/>
        </authorList>
    </citation>
    <scope>NUCLEOTIDE SEQUENCE [LARGE SCALE GENOMIC DNA]</scope>
    <source>
        <strain evidence="5">CASJ007</strain>
    </source>
</reference>
<sequence length="230" mass="24609">MSDPLATLGTMDDGRDAARIRAVVVDDAVLLREGLARVLVEAGIDVVAQHADAAGFLAALADDAPDVVVMDVRMPPTFSDEGIRATVEARRRVPGIGVLLLSQYVEAAYAEEVFRSGTAGIGYLLKDRVTRLEEIDDAVRRIASGGTVLDPEVVTQLMARRRDPLSALTPREREVLALMAEGRTNAAIARALVIGTGAIEKHVTSIFSKLGLEDTGEDHRRVLAVLAYLG</sequence>
<dbReference type="GO" id="GO:0003677">
    <property type="term" value="F:DNA binding"/>
    <property type="evidence" value="ECO:0007669"/>
    <property type="project" value="UniProtKB-KW"/>
</dbReference>
<dbReference type="InterPro" id="IPR039420">
    <property type="entry name" value="WalR-like"/>
</dbReference>
<dbReference type="PANTHER" id="PTHR43214">
    <property type="entry name" value="TWO-COMPONENT RESPONSE REGULATOR"/>
    <property type="match status" value="1"/>
</dbReference>
<keyword evidence="4" id="KW-0804">Transcription</keyword>
<dbReference type="PRINTS" id="PR00038">
    <property type="entry name" value="HTHLUXR"/>
</dbReference>
<dbReference type="GO" id="GO:0000160">
    <property type="term" value="P:phosphorelay signal transduction system"/>
    <property type="evidence" value="ECO:0007669"/>
    <property type="project" value="InterPro"/>
</dbReference>
<keyword evidence="3" id="KW-0238">DNA-binding</keyword>
<name>A0A251XMJ4_CLAMM</name>
<keyword evidence="1" id="KW-0597">Phosphoprotein</keyword>
<gene>
    <name evidence="5" type="primary">vraR_1</name>
    <name evidence="5" type="ORF">CMMCAS07_07050</name>
</gene>
<dbReference type="InterPro" id="IPR000792">
    <property type="entry name" value="Tscrpt_reg_LuxR_C"/>
</dbReference>
<dbReference type="Pfam" id="PF00196">
    <property type="entry name" value="GerE"/>
    <property type="match status" value="1"/>
</dbReference>
<evidence type="ECO:0000256" key="3">
    <source>
        <dbReference type="ARBA" id="ARBA00023125"/>
    </source>
</evidence>
<dbReference type="EMBL" id="MDHH01000001">
    <property type="protein sequence ID" value="OUE04687.1"/>
    <property type="molecule type" value="Genomic_DNA"/>
</dbReference>
<dbReference type="SUPFAM" id="SSF52172">
    <property type="entry name" value="CheY-like"/>
    <property type="match status" value="1"/>
</dbReference>
<dbReference type="AlphaFoldDB" id="A0A251XMJ4"/>
<dbReference type="PROSITE" id="PS50110">
    <property type="entry name" value="RESPONSE_REGULATORY"/>
    <property type="match status" value="1"/>
</dbReference>
<dbReference type="InterPro" id="IPR001789">
    <property type="entry name" value="Sig_transdc_resp-reg_receiver"/>
</dbReference>
<evidence type="ECO:0000256" key="2">
    <source>
        <dbReference type="ARBA" id="ARBA00023015"/>
    </source>
</evidence>
<accession>A0A251XMJ4</accession>
<dbReference type="Pfam" id="PF00072">
    <property type="entry name" value="Response_reg"/>
    <property type="match status" value="1"/>
</dbReference>
<protein>
    <submittedName>
        <fullName evidence="5">Response regulator protein VraR</fullName>
    </submittedName>
</protein>
<organism evidence="5 6">
    <name type="scientific">Clavibacter michiganensis subsp. michiganensis</name>
    <dbReference type="NCBI Taxonomy" id="33013"/>
    <lineage>
        <taxon>Bacteria</taxon>
        <taxon>Bacillati</taxon>
        <taxon>Actinomycetota</taxon>
        <taxon>Actinomycetes</taxon>
        <taxon>Micrococcales</taxon>
        <taxon>Microbacteriaceae</taxon>
        <taxon>Clavibacter</taxon>
    </lineage>
</organism>
<keyword evidence="2" id="KW-0805">Transcription regulation</keyword>
<dbReference type="SUPFAM" id="SSF46894">
    <property type="entry name" value="C-terminal effector domain of the bipartite response regulators"/>
    <property type="match status" value="1"/>
</dbReference>
<dbReference type="InterPro" id="IPR058245">
    <property type="entry name" value="NreC/VraR/RcsB-like_REC"/>
</dbReference>
<dbReference type="SMART" id="SM00448">
    <property type="entry name" value="REC"/>
    <property type="match status" value="1"/>
</dbReference>
<evidence type="ECO:0000256" key="4">
    <source>
        <dbReference type="ARBA" id="ARBA00023163"/>
    </source>
</evidence>
<dbReference type="Gene3D" id="3.40.50.2300">
    <property type="match status" value="1"/>
</dbReference>